<keyword evidence="6 11" id="KW-0418">Kinase</keyword>
<dbReference type="InterPro" id="IPR003594">
    <property type="entry name" value="HATPase_dom"/>
</dbReference>
<feature type="transmembrane region" description="Helical" evidence="9">
    <location>
        <begin position="31"/>
        <end position="51"/>
    </location>
</feature>
<dbReference type="Gene3D" id="1.10.287.130">
    <property type="match status" value="1"/>
</dbReference>
<dbReference type="Gene3D" id="3.30.565.10">
    <property type="entry name" value="Histidine kinase-like ATPase, C-terminal domain"/>
    <property type="match status" value="1"/>
</dbReference>
<dbReference type="SMART" id="SM00388">
    <property type="entry name" value="HisKA"/>
    <property type="match status" value="1"/>
</dbReference>
<evidence type="ECO:0000256" key="4">
    <source>
        <dbReference type="ARBA" id="ARBA00022679"/>
    </source>
</evidence>
<comment type="catalytic activity">
    <reaction evidence="1">
        <text>ATP + protein L-histidine = ADP + protein N-phospho-L-histidine.</text>
        <dbReference type="EC" id="2.7.13.3"/>
    </reaction>
</comment>
<evidence type="ECO:0000256" key="7">
    <source>
        <dbReference type="ARBA" id="ARBA00022840"/>
    </source>
</evidence>
<dbReference type="InterPro" id="IPR003661">
    <property type="entry name" value="HisK_dim/P_dom"/>
</dbReference>
<keyword evidence="8" id="KW-0902">Two-component regulatory system</keyword>
<keyword evidence="3" id="KW-0597">Phosphoprotein</keyword>
<gene>
    <name evidence="11" type="ORF">CWI71_09145</name>
</gene>
<dbReference type="PRINTS" id="PR00344">
    <property type="entry name" value="BCTRLSENSOR"/>
</dbReference>
<accession>A0A432YDN9</accession>
<proteinExistence type="predicted"/>
<dbReference type="InterPro" id="IPR036097">
    <property type="entry name" value="HisK_dim/P_sf"/>
</dbReference>
<evidence type="ECO:0000256" key="5">
    <source>
        <dbReference type="ARBA" id="ARBA00022741"/>
    </source>
</evidence>
<sequence length="451" mass="50335">MYTFVSDKTEVDVTKRYSLFSFIITRSQRAFLFYLVLPLLALSGIAINVALEQARTFQDQRLRDDLELIGRAIRLPLSDALMNNDIARVQAHLDAVFDIGRVYGASVYDTGGDLVAAAGVTERDLSESLLAEQLVLTGEQQDSYRQVAGRDVYSQFIPVHDRAGRLIGFMQLNRRAEDFDRSFAQLERIAWISWSIVAVALLTILAVGFYRTRQQQQQELNERLREHQKMAAVGQLARGVAHELGAPLTVIAGRAKRLQTSHPDPESQRQLTAIRGQVERLTGLVQQLLDFSRTPISDRQPIAIRKLIEQAKSAVMHEQSEADPVLIQFHADGEDIQLQCDATRLELALVNILRNAMQAARSRVDIYLETSADELTIITEDDGPGLPHHSNAEQLIEPFSTTKPIGQGTGLGLAIVAHIIAAHQGRFTLKNRHEKGCEARISLPRQAPKEV</sequence>
<keyword evidence="9" id="KW-1133">Transmembrane helix</keyword>
<dbReference type="GO" id="GO:0000155">
    <property type="term" value="F:phosphorelay sensor kinase activity"/>
    <property type="evidence" value="ECO:0007669"/>
    <property type="project" value="InterPro"/>
</dbReference>
<evidence type="ECO:0000256" key="2">
    <source>
        <dbReference type="ARBA" id="ARBA00012438"/>
    </source>
</evidence>
<keyword evidence="9" id="KW-0472">Membrane</keyword>
<dbReference type="Pfam" id="PF02518">
    <property type="entry name" value="HATPase_c"/>
    <property type="match status" value="1"/>
</dbReference>
<name>A0A432YDN9_9GAMM</name>
<dbReference type="InterPro" id="IPR004358">
    <property type="entry name" value="Sig_transdc_His_kin-like_C"/>
</dbReference>
<evidence type="ECO:0000313" key="11">
    <source>
        <dbReference type="EMBL" id="RUO58976.1"/>
    </source>
</evidence>
<dbReference type="SMART" id="SM00387">
    <property type="entry name" value="HATPase_c"/>
    <property type="match status" value="1"/>
</dbReference>
<evidence type="ECO:0000256" key="6">
    <source>
        <dbReference type="ARBA" id="ARBA00022777"/>
    </source>
</evidence>
<keyword evidence="7" id="KW-0067">ATP-binding</keyword>
<evidence type="ECO:0000313" key="12">
    <source>
        <dbReference type="Proteomes" id="UP000288259"/>
    </source>
</evidence>
<protein>
    <recommendedName>
        <fullName evidence="2">histidine kinase</fullName>
        <ecNumber evidence="2">2.7.13.3</ecNumber>
    </recommendedName>
</protein>
<dbReference type="InterPro" id="IPR005467">
    <property type="entry name" value="His_kinase_dom"/>
</dbReference>
<keyword evidence="12" id="KW-1185">Reference proteome</keyword>
<reference evidence="12" key="1">
    <citation type="journal article" date="2018" name="Front. Microbiol.">
        <title>Genome-Based Analysis Reveals the Taxonomy and Diversity of the Family Idiomarinaceae.</title>
        <authorList>
            <person name="Liu Y."/>
            <person name="Lai Q."/>
            <person name="Shao Z."/>
        </authorList>
    </citation>
    <scope>NUCLEOTIDE SEQUENCE [LARGE SCALE GENOMIC DNA]</scope>
    <source>
        <strain evidence="12">CVS-6</strain>
    </source>
</reference>
<keyword evidence="9" id="KW-0812">Transmembrane</keyword>
<dbReference type="AlphaFoldDB" id="A0A432YDN9"/>
<evidence type="ECO:0000259" key="10">
    <source>
        <dbReference type="PROSITE" id="PS50109"/>
    </source>
</evidence>
<dbReference type="SUPFAM" id="SSF47384">
    <property type="entry name" value="Homodimeric domain of signal transducing histidine kinase"/>
    <property type="match status" value="1"/>
</dbReference>
<dbReference type="SUPFAM" id="SSF55874">
    <property type="entry name" value="ATPase domain of HSP90 chaperone/DNA topoisomerase II/histidine kinase"/>
    <property type="match status" value="1"/>
</dbReference>
<dbReference type="EC" id="2.7.13.3" evidence="2"/>
<evidence type="ECO:0000256" key="1">
    <source>
        <dbReference type="ARBA" id="ARBA00000085"/>
    </source>
</evidence>
<keyword evidence="5" id="KW-0547">Nucleotide-binding</keyword>
<dbReference type="PANTHER" id="PTHR43065">
    <property type="entry name" value="SENSOR HISTIDINE KINASE"/>
    <property type="match status" value="1"/>
</dbReference>
<dbReference type="InterPro" id="IPR036890">
    <property type="entry name" value="HATPase_C_sf"/>
</dbReference>
<dbReference type="CDD" id="cd00082">
    <property type="entry name" value="HisKA"/>
    <property type="match status" value="1"/>
</dbReference>
<comment type="caution">
    <text evidence="11">The sequence shown here is derived from an EMBL/GenBank/DDBJ whole genome shotgun (WGS) entry which is preliminary data.</text>
</comment>
<keyword evidence="4" id="KW-0808">Transferase</keyword>
<dbReference type="PROSITE" id="PS50109">
    <property type="entry name" value="HIS_KIN"/>
    <property type="match status" value="1"/>
</dbReference>
<dbReference type="EMBL" id="PIPY01000009">
    <property type="protein sequence ID" value="RUO58976.1"/>
    <property type="molecule type" value="Genomic_DNA"/>
</dbReference>
<feature type="transmembrane region" description="Helical" evidence="9">
    <location>
        <begin position="189"/>
        <end position="210"/>
    </location>
</feature>
<dbReference type="Pfam" id="PF00512">
    <property type="entry name" value="HisKA"/>
    <property type="match status" value="1"/>
</dbReference>
<evidence type="ECO:0000256" key="3">
    <source>
        <dbReference type="ARBA" id="ARBA00022553"/>
    </source>
</evidence>
<dbReference type="Proteomes" id="UP000288259">
    <property type="component" value="Unassembled WGS sequence"/>
</dbReference>
<organism evidence="11 12">
    <name type="scientific">Pseudidiomarina insulisalsae</name>
    <dbReference type="NCBI Taxonomy" id="575789"/>
    <lineage>
        <taxon>Bacteria</taxon>
        <taxon>Pseudomonadati</taxon>
        <taxon>Pseudomonadota</taxon>
        <taxon>Gammaproteobacteria</taxon>
        <taxon>Alteromonadales</taxon>
        <taxon>Idiomarinaceae</taxon>
        <taxon>Pseudidiomarina</taxon>
    </lineage>
</organism>
<dbReference type="OrthoDB" id="9772100at2"/>
<evidence type="ECO:0000256" key="9">
    <source>
        <dbReference type="SAM" id="Phobius"/>
    </source>
</evidence>
<dbReference type="PANTHER" id="PTHR43065:SF10">
    <property type="entry name" value="PEROXIDE STRESS-ACTIVATED HISTIDINE KINASE MAK3"/>
    <property type="match status" value="1"/>
</dbReference>
<dbReference type="GO" id="GO:0005524">
    <property type="term" value="F:ATP binding"/>
    <property type="evidence" value="ECO:0007669"/>
    <property type="project" value="UniProtKB-KW"/>
</dbReference>
<feature type="domain" description="Histidine kinase" evidence="10">
    <location>
        <begin position="239"/>
        <end position="447"/>
    </location>
</feature>
<evidence type="ECO:0000256" key="8">
    <source>
        <dbReference type="ARBA" id="ARBA00023012"/>
    </source>
</evidence>